<dbReference type="Pfam" id="PF25293">
    <property type="entry name" value="Beta-prop_EMC1_N"/>
    <property type="match status" value="1"/>
</dbReference>
<feature type="transmembrane region" description="Helical" evidence="11">
    <location>
        <begin position="882"/>
        <end position="903"/>
    </location>
</feature>
<keyword evidence="9" id="KW-0325">Glycoprotein</keyword>
<keyword evidence="6" id="KW-0256">Endoplasmic reticulum</keyword>
<evidence type="ECO:0000256" key="9">
    <source>
        <dbReference type="ARBA" id="ARBA00023180"/>
    </source>
</evidence>
<dbReference type="GO" id="GO:0072546">
    <property type="term" value="C:EMC complex"/>
    <property type="evidence" value="ECO:0007669"/>
    <property type="project" value="InterPro"/>
</dbReference>
<evidence type="ECO:0000259" key="12">
    <source>
        <dbReference type="Pfam" id="PF07774"/>
    </source>
</evidence>
<accession>A0A0L8I9D1</accession>
<keyword evidence="7 11" id="KW-1133">Transmembrane helix</keyword>
<dbReference type="EMBL" id="KQ416226">
    <property type="protein sequence ID" value="KOF98019.1"/>
    <property type="molecule type" value="Genomic_DNA"/>
</dbReference>
<evidence type="ECO:0000256" key="10">
    <source>
        <dbReference type="SAM" id="MobiDB-lite"/>
    </source>
</evidence>
<dbReference type="InterPro" id="IPR011678">
    <property type="entry name" value="EMC1_C"/>
</dbReference>
<feature type="domain" description="EMC1 first beta-propeller" evidence="13">
    <location>
        <begin position="1"/>
        <end position="340"/>
    </location>
</feature>
<name>A0A0L8I9D1_OCTBM</name>
<dbReference type="PANTHER" id="PTHR21573">
    <property type="entry name" value="ER MEMBRANE PROTEIN COMPLEX SUBUNIT 1"/>
    <property type="match status" value="1"/>
</dbReference>
<comment type="similarity">
    <text evidence="2">Belongs to the EMC1 family.</text>
</comment>
<sequence length="913" mass="102301">AWRQIFEEGERGRINNLLHHGNALVSVSGNGKIVRSWVATSGFMQWEVVLSAQPTSRTAAMFMGNRKAESIVVLHDDLLFNLRISDGSEIWRMSLPKMKNIKNVYLNIIERDVYVVGIVPNSHAEIIVINNEGNPKSSKTISAAWLSSDSNCIMTSYHLTCFDNSSLSLMLLPLNNGVTFIPTLLTDLGISDSITALEYAGGEIFSMKSGLLLARLHFGYTALLKVALDGPVSLMAPFDKLLCAHLTKHGDKSMLITLEMTGTELLKMSGFELSSGSLVRVRDLTHKISYSKSHGKPGKIDTLLFSKKDGRIGYKTMLRSEDYTLHLIHKAGRVAWRREEALAYIFAVEMVDLPLSESQAKFEDEFGSQQNDVLTMFMKRISSQIGQVKMLLQYILQRLQGHRHHQPSSMLDDDEDVESEEDDTEEDEEDLTRDDFNLNKIIVAITRPGKLFGIRSTNGRIIWCHYISKMAPFNNYGKPSLMLFVQRTTAHVGNHPQCLVLGKNKVSGEGVIYAFNPVTGNPVSDIPSSGKNLAYRVVQAAMYSEVDKNYLKGVLILDSNFVVHTYPASYQMTLRKCLPSVFFYSVSVEEGQMQGYRLISNRDKIVAEKTWMVNMQNNIQTITNVVTKRNSEVVHSLGRVLGDRSVLYKYLNPNLVVVTAEGEETPSPSQKFPSNFLNIYLIDLITGNVVYHSKHSRVKGPVNVVHSENWVVYNFYNQKNRRNEMVVLEMYEGKEQSNSTAFSSLNPILAPLVTRQAYIFPAYISNMAATVTEKGITSKHVIVALKFGGLLSVPKAFLDPRRPVTPTQQHMEEGIIPYMPEIPINIEAIVNYNKSVDGISGIYTGSAGLESTSLILAYGLDLFYTRVNPSKMFDVLKDDFDYIFISSVLIGMIVVSVVSQKLAARKALNRAWR</sequence>
<dbReference type="AlphaFoldDB" id="A0A0L8I9D1"/>
<feature type="compositionally biased region" description="Acidic residues" evidence="10">
    <location>
        <begin position="411"/>
        <end position="431"/>
    </location>
</feature>
<evidence type="ECO:0000313" key="14">
    <source>
        <dbReference type="EMBL" id="KOF98019.1"/>
    </source>
</evidence>
<keyword evidence="5" id="KW-0732">Signal</keyword>
<evidence type="ECO:0000256" key="11">
    <source>
        <dbReference type="SAM" id="Phobius"/>
    </source>
</evidence>
<evidence type="ECO:0000256" key="5">
    <source>
        <dbReference type="ARBA" id="ARBA00022729"/>
    </source>
</evidence>
<evidence type="ECO:0000256" key="3">
    <source>
        <dbReference type="ARBA" id="ARBA00020824"/>
    </source>
</evidence>
<comment type="subcellular location">
    <subcellularLocation>
        <location evidence="1">Endoplasmic reticulum membrane</location>
        <topology evidence="1">Single-pass type I membrane protein</topology>
    </subcellularLocation>
</comment>
<reference evidence="14" key="1">
    <citation type="submission" date="2015-07" db="EMBL/GenBank/DDBJ databases">
        <title>MeaNS - Measles Nucleotide Surveillance Program.</title>
        <authorList>
            <person name="Tran T."/>
            <person name="Druce J."/>
        </authorList>
    </citation>
    <scope>NUCLEOTIDE SEQUENCE</scope>
    <source>
        <strain evidence="14">UCB-OBI-ISO-001</strain>
        <tissue evidence="14">Gonad</tissue>
    </source>
</reference>
<keyword evidence="4 11" id="KW-0812">Transmembrane</keyword>
<protein>
    <recommendedName>
        <fullName evidence="3">ER membrane protein complex subunit 1</fullName>
    </recommendedName>
</protein>
<dbReference type="InterPro" id="IPR026895">
    <property type="entry name" value="EMC1"/>
</dbReference>
<feature type="non-terminal residue" evidence="14">
    <location>
        <position position="1"/>
    </location>
</feature>
<evidence type="ECO:0000256" key="6">
    <source>
        <dbReference type="ARBA" id="ARBA00022824"/>
    </source>
</evidence>
<evidence type="ECO:0000256" key="8">
    <source>
        <dbReference type="ARBA" id="ARBA00023136"/>
    </source>
</evidence>
<proteinExistence type="inferred from homology"/>
<feature type="region of interest" description="Disordered" evidence="10">
    <location>
        <begin position="405"/>
        <end position="431"/>
    </location>
</feature>
<keyword evidence="8 11" id="KW-0472">Membrane</keyword>
<dbReference type="GO" id="GO:0034975">
    <property type="term" value="P:protein folding in endoplasmic reticulum"/>
    <property type="evidence" value="ECO:0007669"/>
    <property type="project" value="TreeGrafter"/>
</dbReference>
<dbReference type="Pfam" id="PF07774">
    <property type="entry name" value="EMC1_C"/>
    <property type="match status" value="1"/>
</dbReference>
<evidence type="ECO:0000259" key="13">
    <source>
        <dbReference type="Pfam" id="PF25293"/>
    </source>
</evidence>
<evidence type="ECO:0000256" key="1">
    <source>
        <dbReference type="ARBA" id="ARBA00004115"/>
    </source>
</evidence>
<evidence type="ECO:0000256" key="7">
    <source>
        <dbReference type="ARBA" id="ARBA00022989"/>
    </source>
</evidence>
<dbReference type="OrthoDB" id="28092at2759"/>
<gene>
    <name evidence="14" type="ORF">OCBIM_22027491mg</name>
</gene>
<organism evidence="14">
    <name type="scientific">Octopus bimaculoides</name>
    <name type="common">California two-spotted octopus</name>
    <dbReference type="NCBI Taxonomy" id="37653"/>
    <lineage>
        <taxon>Eukaryota</taxon>
        <taxon>Metazoa</taxon>
        <taxon>Spiralia</taxon>
        <taxon>Lophotrochozoa</taxon>
        <taxon>Mollusca</taxon>
        <taxon>Cephalopoda</taxon>
        <taxon>Coleoidea</taxon>
        <taxon>Octopodiformes</taxon>
        <taxon>Octopoda</taxon>
        <taxon>Incirrata</taxon>
        <taxon>Octopodidae</taxon>
        <taxon>Octopus</taxon>
    </lineage>
</organism>
<dbReference type="InterPro" id="IPR058545">
    <property type="entry name" value="Beta-prop_EMC1_1st"/>
</dbReference>
<dbReference type="STRING" id="37653.A0A0L8I9D1"/>
<evidence type="ECO:0000256" key="4">
    <source>
        <dbReference type="ARBA" id="ARBA00022692"/>
    </source>
</evidence>
<feature type="domain" description="ER membrane protein complex subunit 1 C-terminal" evidence="12">
    <location>
        <begin position="707"/>
        <end position="912"/>
    </location>
</feature>
<evidence type="ECO:0000256" key="2">
    <source>
        <dbReference type="ARBA" id="ARBA00007904"/>
    </source>
</evidence>
<dbReference type="PANTHER" id="PTHR21573:SF0">
    <property type="entry name" value="ER MEMBRANE PROTEIN COMPLEX SUBUNIT 1"/>
    <property type="match status" value="1"/>
</dbReference>